<evidence type="ECO:0000256" key="4">
    <source>
        <dbReference type="ARBA" id="ARBA00022989"/>
    </source>
</evidence>
<dbReference type="CDD" id="cd16914">
    <property type="entry name" value="EcfT"/>
    <property type="match status" value="1"/>
</dbReference>
<evidence type="ECO:0000256" key="6">
    <source>
        <dbReference type="SAM" id="Phobius"/>
    </source>
</evidence>
<organism evidence="7 8">
    <name type="scientific">Marispirochaeta aestuarii</name>
    <dbReference type="NCBI Taxonomy" id="1963862"/>
    <lineage>
        <taxon>Bacteria</taxon>
        <taxon>Pseudomonadati</taxon>
        <taxon>Spirochaetota</taxon>
        <taxon>Spirochaetia</taxon>
        <taxon>Spirochaetales</taxon>
        <taxon>Spirochaetaceae</taxon>
        <taxon>Marispirochaeta</taxon>
    </lineage>
</organism>
<dbReference type="EMBL" id="MWQY01000012">
    <property type="protein sequence ID" value="ORC34668.1"/>
    <property type="molecule type" value="Genomic_DNA"/>
</dbReference>
<evidence type="ECO:0008006" key="9">
    <source>
        <dbReference type="Google" id="ProtNLM"/>
    </source>
</evidence>
<dbReference type="Pfam" id="PF02361">
    <property type="entry name" value="CbiQ"/>
    <property type="match status" value="1"/>
</dbReference>
<proteinExistence type="predicted"/>
<dbReference type="Proteomes" id="UP000192343">
    <property type="component" value="Unassembled WGS sequence"/>
</dbReference>
<accession>A0A1Y1RWX2</accession>
<feature type="transmembrane region" description="Helical" evidence="6">
    <location>
        <begin position="226"/>
        <end position="245"/>
    </location>
</feature>
<evidence type="ECO:0000256" key="2">
    <source>
        <dbReference type="ARBA" id="ARBA00022475"/>
    </source>
</evidence>
<name>A0A1Y1RWX2_9SPIO</name>
<evidence type="ECO:0000256" key="1">
    <source>
        <dbReference type="ARBA" id="ARBA00004141"/>
    </source>
</evidence>
<dbReference type="InterPro" id="IPR003339">
    <property type="entry name" value="ABC/ECF_trnsptr_transmembrane"/>
</dbReference>
<dbReference type="AlphaFoldDB" id="A0A1Y1RWX2"/>
<keyword evidence="5 6" id="KW-0472">Membrane</keyword>
<feature type="transmembrane region" description="Helical" evidence="6">
    <location>
        <begin position="101"/>
        <end position="119"/>
    </location>
</feature>
<dbReference type="PANTHER" id="PTHR34857:SF2">
    <property type="entry name" value="SLL0384 PROTEIN"/>
    <property type="match status" value="1"/>
</dbReference>
<keyword evidence="4 6" id="KW-1133">Transmembrane helix</keyword>
<evidence type="ECO:0000313" key="7">
    <source>
        <dbReference type="EMBL" id="ORC34668.1"/>
    </source>
</evidence>
<feature type="transmembrane region" description="Helical" evidence="6">
    <location>
        <begin position="139"/>
        <end position="155"/>
    </location>
</feature>
<keyword evidence="3 6" id="KW-0812">Transmembrane</keyword>
<gene>
    <name evidence="7" type="ORF">B4O97_12025</name>
</gene>
<keyword evidence="8" id="KW-1185">Reference proteome</keyword>
<dbReference type="OrthoDB" id="368156at2"/>
<evidence type="ECO:0000256" key="3">
    <source>
        <dbReference type="ARBA" id="ARBA00022692"/>
    </source>
</evidence>
<evidence type="ECO:0000313" key="8">
    <source>
        <dbReference type="Proteomes" id="UP000192343"/>
    </source>
</evidence>
<feature type="transmembrane region" description="Helical" evidence="6">
    <location>
        <begin position="60"/>
        <end position="80"/>
    </location>
</feature>
<dbReference type="RefSeq" id="WP_083051122.1">
    <property type="nucleotide sequence ID" value="NZ_MWQY01000012.1"/>
</dbReference>
<sequence length="249" mass="27891">MNSKSCLSKLYPVSKLTAALVIALTGVLIQWDLFGYVVVLPLLFILAAADGKLKSFFVKMYGMLVFLAITIFLIKGLFHPSEDILFSFWIIKIKTEGARDALRLISRVISIAGALLLFFETTDLEDFMVSLVKLGMPYTAAYIFLSTLQIVPDLIKRSKTIMQAQRARGIETEGNVLVRTKAFIPVISPLIISSITEIEDRVITLESRAFSVKGKRIFLVEPRAGAVDYMIGGVFLLAFVIFLWMRYFA</sequence>
<protein>
    <recommendedName>
        <fullName evidence="9">Cobalt transporter</fullName>
    </recommendedName>
</protein>
<dbReference type="STRING" id="1963862.B4O97_12025"/>
<dbReference type="GO" id="GO:0005886">
    <property type="term" value="C:plasma membrane"/>
    <property type="evidence" value="ECO:0007669"/>
    <property type="project" value="UniProtKB-ARBA"/>
</dbReference>
<comment type="caution">
    <text evidence="7">The sequence shown here is derived from an EMBL/GenBank/DDBJ whole genome shotgun (WGS) entry which is preliminary data.</text>
</comment>
<feature type="transmembrane region" description="Helical" evidence="6">
    <location>
        <begin position="20"/>
        <end position="48"/>
    </location>
</feature>
<dbReference type="InterPro" id="IPR051611">
    <property type="entry name" value="ECF_transporter_component"/>
</dbReference>
<dbReference type="PANTHER" id="PTHR34857">
    <property type="entry name" value="SLL0384 PROTEIN"/>
    <property type="match status" value="1"/>
</dbReference>
<comment type="subcellular location">
    <subcellularLocation>
        <location evidence="1">Membrane</location>
        <topology evidence="1">Multi-pass membrane protein</topology>
    </subcellularLocation>
</comment>
<evidence type="ECO:0000256" key="5">
    <source>
        <dbReference type="ARBA" id="ARBA00023136"/>
    </source>
</evidence>
<keyword evidence="2" id="KW-1003">Cell membrane</keyword>
<reference evidence="7 8" key="1">
    <citation type="submission" date="2017-03" db="EMBL/GenBank/DDBJ databases">
        <title>Draft Genome sequence of Marispirochaeta sp. strain JC444.</title>
        <authorList>
            <person name="Shivani Y."/>
            <person name="Subhash Y."/>
            <person name="Sasikala C."/>
            <person name="Ramana C."/>
        </authorList>
    </citation>
    <scope>NUCLEOTIDE SEQUENCE [LARGE SCALE GENOMIC DNA]</scope>
    <source>
        <strain evidence="7 8">JC444</strain>
    </source>
</reference>